<dbReference type="AlphaFoldDB" id="A0A8T0UA15"/>
<dbReference type="SUPFAM" id="SSF56219">
    <property type="entry name" value="DNase I-like"/>
    <property type="match status" value="1"/>
</dbReference>
<dbReference type="Proteomes" id="UP000823388">
    <property type="component" value="Chromosome 3N"/>
</dbReference>
<evidence type="ECO:0000313" key="1">
    <source>
        <dbReference type="EMBL" id="KAG2620941.1"/>
    </source>
</evidence>
<gene>
    <name evidence="1" type="ORF">PVAP13_3NG233463</name>
</gene>
<reference evidence="1" key="1">
    <citation type="submission" date="2020-05" db="EMBL/GenBank/DDBJ databases">
        <title>WGS assembly of Panicum virgatum.</title>
        <authorList>
            <person name="Lovell J.T."/>
            <person name="Jenkins J."/>
            <person name="Shu S."/>
            <person name="Juenger T.E."/>
            <person name="Schmutz J."/>
        </authorList>
    </citation>
    <scope>NUCLEOTIDE SEQUENCE</scope>
    <source>
        <strain evidence="1">AP13</strain>
    </source>
</reference>
<evidence type="ECO:0000313" key="2">
    <source>
        <dbReference type="Proteomes" id="UP000823388"/>
    </source>
</evidence>
<feature type="non-terminal residue" evidence="1">
    <location>
        <position position="1"/>
    </location>
</feature>
<dbReference type="Gene3D" id="3.60.10.10">
    <property type="entry name" value="Endonuclease/exonuclease/phosphatase"/>
    <property type="match status" value="1"/>
</dbReference>
<organism evidence="1 2">
    <name type="scientific">Panicum virgatum</name>
    <name type="common">Blackwell switchgrass</name>
    <dbReference type="NCBI Taxonomy" id="38727"/>
    <lineage>
        <taxon>Eukaryota</taxon>
        <taxon>Viridiplantae</taxon>
        <taxon>Streptophyta</taxon>
        <taxon>Embryophyta</taxon>
        <taxon>Tracheophyta</taxon>
        <taxon>Spermatophyta</taxon>
        <taxon>Magnoliopsida</taxon>
        <taxon>Liliopsida</taxon>
        <taxon>Poales</taxon>
        <taxon>Poaceae</taxon>
        <taxon>PACMAD clade</taxon>
        <taxon>Panicoideae</taxon>
        <taxon>Panicodae</taxon>
        <taxon>Paniceae</taxon>
        <taxon>Panicinae</taxon>
        <taxon>Panicum</taxon>
        <taxon>Panicum sect. Hiantes</taxon>
    </lineage>
</organism>
<dbReference type="PANTHER" id="PTHR33710">
    <property type="entry name" value="BNAC02G09200D PROTEIN"/>
    <property type="match status" value="1"/>
</dbReference>
<proteinExistence type="predicted"/>
<accession>A0A8T0UA15</accession>
<dbReference type="EMBL" id="CM029042">
    <property type="protein sequence ID" value="KAG2620941.1"/>
    <property type="molecule type" value="Genomic_DNA"/>
</dbReference>
<keyword evidence="2" id="KW-1185">Reference proteome</keyword>
<evidence type="ECO:0008006" key="3">
    <source>
        <dbReference type="Google" id="ProtNLM"/>
    </source>
</evidence>
<sequence>LLAGDFNLIRKPADRNKTGGDLADMMSFIEALSALGVVELPLHAQRFTWTNKQLSHLLERLDWFFTSQSWTNSFPDTFVTTLTMETSDHSPCLISINTTIPKGKVFRFENYLMEHEQFLNVVQHGWTLPTFQSDPAKVITAKFKNLRRVIRAWQASYPV</sequence>
<dbReference type="InterPro" id="IPR036691">
    <property type="entry name" value="Endo/exonu/phosph_ase_sf"/>
</dbReference>
<protein>
    <recommendedName>
        <fullName evidence="3">Endonuclease/exonuclease/phosphatase domain-containing protein</fullName>
    </recommendedName>
</protein>
<comment type="caution">
    <text evidence="1">The sequence shown here is derived from an EMBL/GenBank/DDBJ whole genome shotgun (WGS) entry which is preliminary data.</text>
</comment>
<dbReference type="PANTHER" id="PTHR33710:SF48">
    <property type="entry name" value="OS02G0307075 PROTEIN"/>
    <property type="match status" value="1"/>
</dbReference>
<name>A0A8T0UA15_PANVG</name>